<reference evidence="2 3" key="1">
    <citation type="submission" date="2015-11" db="EMBL/GenBank/DDBJ databases">
        <title>Genome sequences of Lysobacter enzymogenes strain C3 and Lysobacter antibioticus ATCC 29479.</title>
        <authorList>
            <person name="Kobayashi D.Y."/>
        </authorList>
    </citation>
    <scope>NUCLEOTIDE SEQUENCE [LARGE SCALE GENOMIC DNA]</scope>
    <source>
        <strain evidence="2 3">C3</strain>
    </source>
</reference>
<dbReference type="KEGG" id="lez:GLE_1040"/>
<evidence type="ECO:0000313" key="3">
    <source>
        <dbReference type="Proteomes" id="UP000061569"/>
    </source>
</evidence>
<proteinExistence type="predicted"/>
<sequence>MSRLFSLPGFSLLCFTLTAACAAGYAAIGSHVDADGFLREPFALIPLAYLFFALGAICAATAGARVLLRRRRHSA</sequence>
<organism evidence="2 3">
    <name type="scientific">Lysobacter enzymogenes</name>
    <dbReference type="NCBI Taxonomy" id="69"/>
    <lineage>
        <taxon>Bacteria</taxon>
        <taxon>Pseudomonadati</taxon>
        <taxon>Pseudomonadota</taxon>
        <taxon>Gammaproteobacteria</taxon>
        <taxon>Lysobacterales</taxon>
        <taxon>Lysobacteraceae</taxon>
        <taxon>Lysobacter</taxon>
    </lineage>
</organism>
<dbReference type="Pfam" id="PF13127">
    <property type="entry name" value="DUF3955"/>
    <property type="match status" value="1"/>
</dbReference>
<evidence type="ECO:0000313" key="2">
    <source>
        <dbReference type="EMBL" id="ALN56398.1"/>
    </source>
</evidence>
<name>A0A0S2DCZ2_LYSEN</name>
<protein>
    <recommendedName>
        <fullName evidence="1">DUF3955 domain-containing protein</fullName>
    </recommendedName>
</protein>
<dbReference type="EMBL" id="CP013140">
    <property type="protein sequence ID" value="ALN56398.1"/>
    <property type="molecule type" value="Genomic_DNA"/>
</dbReference>
<dbReference type="AlphaFoldDB" id="A0A0S2DCZ2"/>
<dbReference type="PATRIC" id="fig|69.6.peg.1028"/>
<feature type="domain" description="DUF3955" evidence="1">
    <location>
        <begin position="10"/>
        <end position="61"/>
    </location>
</feature>
<gene>
    <name evidence="2" type="ORF">GLE_1040</name>
</gene>
<dbReference type="InterPro" id="IPR025016">
    <property type="entry name" value="DUF3955"/>
</dbReference>
<evidence type="ECO:0000259" key="1">
    <source>
        <dbReference type="Pfam" id="PF13127"/>
    </source>
</evidence>
<dbReference type="PROSITE" id="PS51257">
    <property type="entry name" value="PROKAR_LIPOPROTEIN"/>
    <property type="match status" value="1"/>
</dbReference>
<dbReference type="Proteomes" id="UP000061569">
    <property type="component" value="Chromosome"/>
</dbReference>
<accession>A0A0S2DCZ2</accession>